<proteinExistence type="predicted"/>
<accession>A0A014N9G1</accession>
<dbReference type="EMBL" id="JFHN01000038">
    <property type="protein sequence ID" value="EXU76043.1"/>
    <property type="molecule type" value="Genomic_DNA"/>
</dbReference>
<dbReference type="Pfam" id="PF11876">
    <property type="entry name" value="TsiV"/>
    <property type="match status" value="1"/>
</dbReference>
<dbReference type="OrthoDB" id="8986326at2"/>
<keyword evidence="2" id="KW-1185">Reference proteome</keyword>
<name>A0A014N9G1_9GAMM</name>
<organism evidence="1 2">
    <name type="scientific">Erwinia mallotivora</name>
    <dbReference type="NCBI Taxonomy" id="69222"/>
    <lineage>
        <taxon>Bacteria</taxon>
        <taxon>Pseudomonadati</taxon>
        <taxon>Pseudomonadota</taxon>
        <taxon>Gammaproteobacteria</taxon>
        <taxon>Enterobacterales</taxon>
        <taxon>Erwiniaceae</taxon>
        <taxon>Erwinia</taxon>
    </lineage>
</organism>
<dbReference type="AlphaFoldDB" id="A0A014N9G1"/>
<protein>
    <submittedName>
        <fullName evidence="1">Mevalonate pyrophosphate decarboxylase</fullName>
    </submittedName>
</protein>
<dbReference type="PATRIC" id="fig|69222.5.peg.1593"/>
<evidence type="ECO:0000313" key="1">
    <source>
        <dbReference type="EMBL" id="EXU76043.1"/>
    </source>
</evidence>
<sequence length="410" mass="47221">MELNDLDLHYIEKWLPEASVKYRDGSQAVNLGLIITVFFKEGHTPEVRRKMVECVDRYYAEFKPHLKKTLPLKKWTAITEKNYAKQRQEILDSSPEGIFDWILSSGTESYLAPDYEVFIMGKRIFHNDNDRSVIKLVFPLSLLKESEGKERYQSWLMWLCNTFSVESGYAGLSFILPYAFERMFPYEYKLALRFPGVMVDSLGTLEGGEAVEGLKGPCWYTILGNPWLEKLGGAEKLAHRLKNTPEIELLPYNDGLILKAGELPPALGEAKTEELPRLLVKVNQLIKPIRYDGHNGLHFYSEHENFQFDKESTMKWYRRFDEASAALDKDDEGKSWEPVRITCWSGEKSPFDGRWATIINGTTQYTHTRAGQIMPDFEDKHGQKHRASWTLLERDDGGNVFAVKTDAGNR</sequence>
<dbReference type="InterPro" id="IPR021815">
    <property type="entry name" value="TsiV"/>
</dbReference>
<dbReference type="RefSeq" id="WP_034935999.1">
    <property type="nucleotide sequence ID" value="NZ_JFHN01000038.1"/>
</dbReference>
<comment type="caution">
    <text evidence="1">The sequence shown here is derived from an EMBL/GenBank/DDBJ whole genome shotgun (WGS) entry which is preliminary data.</text>
</comment>
<gene>
    <name evidence="1" type="ORF">BG55_07740</name>
</gene>
<reference evidence="1 2" key="1">
    <citation type="submission" date="2014-02" db="EMBL/GenBank/DDBJ databases">
        <title>Draft genome of Erwinia mallotivora strain BT-MARDI, a papaya dieback pathogen.</title>
        <authorList>
            <person name="Redzuan R."/>
            <person name="Abu Bakar N."/>
            <person name="Badrun R."/>
            <person name="Mohd Raih M.F."/>
            <person name="Rozano L."/>
            <person name="Mat Amin N."/>
        </authorList>
    </citation>
    <scope>NUCLEOTIDE SEQUENCE [LARGE SCALE GENOMIC DNA]</scope>
    <source>
        <strain evidence="1 2">BT-MARDI</strain>
    </source>
</reference>
<dbReference type="Proteomes" id="UP000019918">
    <property type="component" value="Unassembled WGS sequence"/>
</dbReference>
<evidence type="ECO:0000313" key="2">
    <source>
        <dbReference type="Proteomes" id="UP000019918"/>
    </source>
</evidence>